<proteinExistence type="predicted"/>
<name>A0A6J4N9F9_9ACTN</name>
<feature type="non-terminal residue" evidence="2">
    <location>
        <position position="1"/>
    </location>
</feature>
<feature type="region of interest" description="Disordered" evidence="1">
    <location>
        <begin position="1"/>
        <end position="95"/>
    </location>
</feature>
<feature type="compositionally biased region" description="Basic residues" evidence="1">
    <location>
        <begin position="50"/>
        <end position="60"/>
    </location>
</feature>
<evidence type="ECO:0000313" key="2">
    <source>
        <dbReference type="EMBL" id="CAA9381496.1"/>
    </source>
</evidence>
<sequence>WDVHSGSSPERGSGCTPLPAPAAWPTPSPPTGCATGPARSGSGPGCSPRRSSRAARRRKPSCGSGSGWCLMADRSSRPGPGAPPPPLTTSRRSDA</sequence>
<organism evidence="2">
    <name type="scientific">uncultured Nocardioides sp</name>
    <dbReference type="NCBI Taxonomy" id="198441"/>
    <lineage>
        <taxon>Bacteria</taxon>
        <taxon>Bacillati</taxon>
        <taxon>Actinomycetota</taxon>
        <taxon>Actinomycetes</taxon>
        <taxon>Propionibacteriales</taxon>
        <taxon>Nocardioidaceae</taxon>
        <taxon>Nocardioides</taxon>
        <taxon>environmental samples</taxon>
    </lineage>
</organism>
<feature type="compositionally biased region" description="Low complexity" evidence="1">
    <location>
        <begin position="36"/>
        <end position="49"/>
    </location>
</feature>
<dbReference type="AlphaFoldDB" id="A0A6J4N9F9"/>
<dbReference type="EMBL" id="CADCUM010000075">
    <property type="protein sequence ID" value="CAA9381496.1"/>
    <property type="molecule type" value="Genomic_DNA"/>
</dbReference>
<feature type="compositionally biased region" description="Pro residues" evidence="1">
    <location>
        <begin position="18"/>
        <end position="30"/>
    </location>
</feature>
<evidence type="ECO:0000256" key="1">
    <source>
        <dbReference type="SAM" id="MobiDB-lite"/>
    </source>
</evidence>
<protein>
    <submittedName>
        <fullName evidence="2">Uncharacterized protein</fullName>
    </submittedName>
</protein>
<gene>
    <name evidence="2" type="ORF">AVDCRST_MAG32-1685</name>
</gene>
<reference evidence="2" key="1">
    <citation type="submission" date="2020-02" db="EMBL/GenBank/DDBJ databases">
        <authorList>
            <person name="Meier V. D."/>
        </authorList>
    </citation>
    <scope>NUCLEOTIDE SEQUENCE</scope>
    <source>
        <strain evidence="2">AVDCRST_MAG32</strain>
    </source>
</reference>
<accession>A0A6J4N9F9</accession>
<feature type="non-terminal residue" evidence="2">
    <location>
        <position position="95"/>
    </location>
</feature>
<feature type="compositionally biased region" description="Polar residues" evidence="1">
    <location>
        <begin position="1"/>
        <end position="10"/>
    </location>
</feature>